<proteinExistence type="predicted"/>
<sequence>MKKEVVAFFEEQRLLLNEGKVDEYLQLGLKKDQELIVATYGEDLEYYNSQERKKIY</sequence>
<dbReference type="RefSeq" id="WP_264749023.1">
    <property type="nucleotide sequence ID" value="NZ_JAPDHW010000002.1"/>
</dbReference>
<dbReference type="EMBL" id="JAPDHW010000002">
    <property type="protein sequence ID" value="MCW3167784.1"/>
    <property type="molecule type" value="Genomic_DNA"/>
</dbReference>
<organism evidence="1 2">
    <name type="scientific">Chryseobacterium kimseyorum</name>
    <dbReference type="NCBI Taxonomy" id="2984028"/>
    <lineage>
        <taxon>Bacteria</taxon>
        <taxon>Pseudomonadati</taxon>
        <taxon>Bacteroidota</taxon>
        <taxon>Flavobacteriia</taxon>
        <taxon>Flavobacteriales</taxon>
        <taxon>Weeksellaceae</taxon>
        <taxon>Chryseobacterium group</taxon>
        <taxon>Chryseobacterium</taxon>
    </lineage>
</organism>
<evidence type="ECO:0000313" key="1">
    <source>
        <dbReference type="EMBL" id="MCW3167784.1"/>
    </source>
</evidence>
<protein>
    <submittedName>
        <fullName evidence="1">Uncharacterized protein</fullName>
    </submittedName>
</protein>
<gene>
    <name evidence="1" type="ORF">OMO38_04505</name>
</gene>
<dbReference type="Proteomes" id="UP001163731">
    <property type="component" value="Unassembled WGS sequence"/>
</dbReference>
<name>A0ABT3HVI3_9FLAO</name>
<comment type="caution">
    <text evidence="1">The sequence shown here is derived from an EMBL/GenBank/DDBJ whole genome shotgun (WGS) entry which is preliminary data.</text>
</comment>
<evidence type="ECO:0000313" key="2">
    <source>
        <dbReference type="Proteomes" id="UP001163731"/>
    </source>
</evidence>
<keyword evidence="2" id="KW-1185">Reference proteome</keyword>
<reference evidence="1" key="1">
    <citation type="submission" date="2022-10" db="EMBL/GenBank/DDBJ databases">
        <title>Chryseobacterium babae sp. nov. isolated from the gut of the beetle Oryctes rhinoceros, and Chryseobacterium kimseyorum sp. nov., isolated from a stick insect rearing cage.</title>
        <authorList>
            <person name="Shelomi M."/>
            <person name="Han C.-J."/>
            <person name="Chen W.-M."/>
            <person name="Chen H.-K."/>
            <person name="Liaw S.-J."/>
            <person name="Muhle E."/>
            <person name="Clermont D."/>
        </authorList>
    </citation>
    <scope>NUCLEOTIDE SEQUENCE</scope>
    <source>
        <strain evidence="1">09-1422</strain>
    </source>
</reference>
<accession>A0ABT3HVI3</accession>